<sequence length="181" mass="20930">MQQFLPNGSTLIIRRPTLEDAPALLEIFRQMTRESDFLLYTHAEAMKFGLRDEEDFIRQYLLQPRHLLLLAEANGQIVGSITINQGRQQKQAHLGELGIAVLRDWWNMGIGRRLMTAALRWVEEHAEIEIVHFSVFANNEKAIQLYRNFGFLECGRMPQGVKGTDGQFIDLITMSKRIKNF</sequence>
<dbReference type="InterPro" id="IPR000182">
    <property type="entry name" value="GNAT_dom"/>
</dbReference>
<evidence type="ECO:0000259" key="1">
    <source>
        <dbReference type="PROSITE" id="PS51186"/>
    </source>
</evidence>
<dbReference type="Proteomes" id="UP001162741">
    <property type="component" value="Chromosome"/>
</dbReference>
<name>A0ABY6J0Z8_9BACT</name>
<feature type="domain" description="N-acetyltransferase" evidence="1">
    <location>
        <begin position="11"/>
        <end position="179"/>
    </location>
</feature>
<reference evidence="2" key="1">
    <citation type="submission" date="2022-10" db="EMBL/GenBank/DDBJ databases">
        <title>Chitinophaga sp. nov., isolated from soil.</title>
        <authorList>
            <person name="Jeon C.O."/>
        </authorList>
    </citation>
    <scope>NUCLEOTIDE SEQUENCE</scope>
    <source>
        <strain evidence="2">R8</strain>
    </source>
</reference>
<organism evidence="2 3">
    <name type="scientific">Chitinophaga horti</name>
    <dbReference type="NCBI Taxonomy" id="2920382"/>
    <lineage>
        <taxon>Bacteria</taxon>
        <taxon>Pseudomonadati</taxon>
        <taxon>Bacteroidota</taxon>
        <taxon>Chitinophagia</taxon>
        <taxon>Chitinophagales</taxon>
        <taxon>Chitinophagaceae</taxon>
        <taxon>Chitinophaga</taxon>
    </lineage>
</organism>
<dbReference type="Gene3D" id="3.40.630.30">
    <property type="match status" value="1"/>
</dbReference>
<accession>A0ABY6J0Z8</accession>
<proteinExistence type="predicted"/>
<dbReference type="InterPro" id="IPR016181">
    <property type="entry name" value="Acyl_CoA_acyltransferase"/>
</dbReference>
<dbReference type="SUPFAM" id="SSF55729">
    <property type="entry name" value="Acyl-CoA N-acyltransferases (Nat)"/>
    <property type="match status" value="1"/>
</dbReference>
<dbReference type="RefSeq" id="WP_264281336.1">
    <property type="nucleotide sequence ID" value="NZ_CP107006.1"/>
</dbReference>
<evidence type="ECO:0000313" key="3">
    <source>
        <dbReference type="Proteomes" id="UP001162741"/>
    </source>
</evidence>
<dbReference type="Pfam" id="PF00583">
    <property type="entry name" value="Acetyltransf_1"/>
    <property type="match status" value="1"/>
</dbReference>
<dbReference type="PROSITE" id="PS51186">
    <property type="entry name" value="GNAT"/>
    <property type="match status" value="1"/>
</dbReference>
<gene>
    <name evidence="2" type="ORF">MKQ68_24375</name>
</gene>
<dbReference type="PANTHER" id="PTHR43072:SF60">
    <property type="entry name" value="L-2,4-DIAMINOBUTYRIC ACID ACETYLTRANSFERASE"/>
    <property type="match status" value="1"/>
</dbReference>
<keyword evidence="3" id="KW-1185">Reference proteome</keyword>
<protein>
    <submittedName>
        <fullName evidence="2">GNAT family N-acetyltransferase</fullName>
    </submittedName>
</protein>
<dbReference type="PANTHER" id="PTHR43072">
    <property type="entry name" value="N-ACETYLTRANSFERASE"/>
    <property type="match status" value="1"/>
</dbReference>
<dbReference type="CDD" id="cd04301">
    <property type="entry name" value="NAT_SF"/>
    <property type="match status" value="1"/>
</dbReference>
<dbReference type="EMBL" id="CP107006">
    <property type="protein sequence ID" value="UYQ93223.1"/>
    <property type="molecule type" value="Genomic_DNA"/>
</dbReference>
<evidence type="ECO:0000313" key="2">
    <source>
        <dbReference type="EMBL" id="UYQ93223.1"/>
    </source>
</evidence>